<proteinExistence type="predicted"/>
<accession>A0A9P1VZR5</accession>
<dbReference type="EMBL" id="CVVU01000245">
    <property type="protein sequence ID" value="CRP82150.1"/>
    <property type="molecule type" value="Genomic_DNA"/>
</dbReference>
<evidence type="ECO:0000313" key="2">
    <source>
        <dbReference type="EMBL" id="CRP82150.1"/>
    </source>
</evidence>
<evidence type="ECO:0000256" key="1">
    <source>
        <dbReference type="SAM" id="MobiDB-lite"/>
    </source>
</evidence>
<feature type="region of interest" description="Disordered" evidence="1">
    <location>
        <begin position="204"/>
        <end position="223"/>
    </location>
</feature>
<sequence>MYQIPPLLHRLNVIQKALDYGHPVRIDGYEYIQLDRLYCRMERHQGGSVSIVALAAEHLENRGQLMTAVAAMPHEHWLAVATRTALIDTAKVGAVVEMVFEAQAAHVEALLNGVMIDKYRTKDDEVIDLPSPVRAKVTGPLQFYSDELDVMGQDVQSFDSYWTIESAEIELPAGAWIYGTSHTIAGDLTPPEVLQGEARELSALPSPDQAAEIPPPAAFDFNV</sequence>
<dbReference type="RefSeq" id="WP_003149142.1">
    <property type="nucleotide sequence ID" value="NZ_CAADND010000572.1"/>
</dbReference>
<protein>
    <submittedName>
        <fullName evidence="2">Uncharacterized protein</fullName>
    </submittedName>
</protein>
<reference evidence="3" key="1">
    <citation type="submission" date="2015-06" db="EMBL/GenBank/DDBJ databases">
        <authorList>
            <person name="Radhakrishnan Rajesh"/>
            <person name="Underwood Anthony"/>
            <person name="Al-Shahib Ali"/>
        </authorList>
    </citation>
    <scope>NUCLEOTIDE SEQUENCE [LARGE SCALE GENOMIC DNA]</scope>
    <source>
        <strain evidence="3">P19_London_7_VIM_2_05_10</strain>
    </source>
</reference>
<organism evidence="2 3">
    <name type="scientific">Pseudomonas aeruginosa</name>
    <dbReference type="NCBI Taxonomy" id="287"/>
    <lineage>
        <taxon>Bacteria</taxon>
        <taxon>Pseudomonadati</taxon>
        <taxon>Pseudomonadota</taxon>
        <taxon>Gammaproteobacteria</taxon>
        <taxon>Pseudomonadales</taxon>
        <taxon>Pseudomonadaceae</taxon>
        <taxon>Pseudomonas</taxon>
    </lineage>
</organism>
<evidence type="ECO:0000313" key="3">
    <source>
        <dbReference type="Proteomes" id="UP000045039"/>
    </source>
</evidence>
<dbReference type="Proteomes" id="UP000045039">
    <property type="component" value="Unassembled WGS sequence"/>
</dbReference>
<name>A0A9P1VZR5_PSEAI</name>
<dbReference type="AlphaFoldDB" id="A0A9P1VZR5"/>
<comment type="caution">
    <text evidence="2">The sequence shown here is derived from an EMBL/GenBank/DDBJ whole genome shotgun (WGS) entry which is preliminary data.</text>
</comment>
<gene>
    <name evidence="2" type="ORF">PAERUG_P19_London_7_VIM_2_05_10_05674</name>
</gene>